<proteinExistence type="predicted"/>
<dbReference type="Pfam" id="PF00481">
    <property type="entry name" value="PP2C"/>
    <property type="match status" value="1"/>
</dbReference>
<gene>
    <name evidence="3" type="ORF">CCMP2556_LOCUS44409</name>
</gene>
<dbReference type="CDD" id="cd00143">
    <property type="entry name" value="PP2Cc"/>
    <property type="match status" value="1"/>
</dbReference>
<dbReference type="EMBL" id="CAXAMN010025128">
    <property type="protein sequence ID" value="CAK9092806.1"/>
    <property type="molecule type" value="Genomic_DNA"/>
</dbReference>
<name>A0ABP0QX28_9DINO</name>
<feature type="region of interest" description="Disordered" evidence="1">
    <location>
        <begin position="360"/>
        <end position="379"/>
    </location>
</feature>
<evidence type="ECO:0000259" key="2">
    <source>
        <dbReference type="PROSITE" id="PS51746"/>
    </source>
</evidence>
<evidence type="ECO:0000256" key="1">
    <source>
        <dbReference type="SAM" id="MobiDB-lite"/>
    </source>
</evidence>
<evidence type="ECO:0000313" key="4">
    <source>
        <dbReference type="Proteomes" id="UP001642484"/>
    </source>
</evidence>
<protein>
    <recommendedName>
        <fullName evidence="2">PPM-type phosphatase domain-containing protein</fullName>
    </recommendedName>
</protein>
<dbReference type="PROSITE" id="PS51746">
    <property type="entry name" value="PPM_2"/>
    <property type="match status" value="1"/>
</dbReference>
<accession>A0ABP0QX28</accession>
<dbReference type="Gene3D" id="3.60.40.10">
    <property type="entry name" value="PPM-type phosphatase domain"/>
    <property type="match status" value="2"/>
</dbReference>
<dbReference type="SMART" id="SM00332">
    <property type="entry name" value="PP2Cc"/>
    <property type="match status" value="1"/>
</dbReference>
<dbReference type="InterPro" id="IPR015655">
    <property type="entry name" value="PP2C"/>
</dbReference>
<comment type="caution">
    <text evidence="3">The sequence shown here is derived from an EMBL/GenBank/DDBJ whole genome shotgun (WGS) entry which is preliminary data.</text>
</comment>
<evidence type="ECO:0000313" key="3">
    <source>
        <dbReference type="EMBL" id="CAK9092806.1"/>
    </source>
</evidence>
<feature type="region of interest" description="Disordered" evidence="1">
    <location>
        <begin position="313"/>
        <end position="336"/>
    </location>
</feature>
<dbReference type="InterPro" id="IPR036457">
    <property type="entry name" value="PPM-type-like_dom_sf"/>
</dbReference>
<dbReference type="Proteomes" id="UP001642484">
    <property type="component" value="Unassembled WGS sequence"/>
</dbReference>
<feature type="compositionally biased region" description="Basic and acidic residues" evidence="1">
    <location>
        <begin position="513"/>
        <end position="523"/>
    </location>
</feature>
<dbReference type="InterPro" id="IPR001932">
    <property type="entry name" value="PPM-type_phosphatase-like_dom"/>
</dbReference>
<dbReference type="PANTHER" id="PTHR47992">
    <property type="entry name" value="PROTEIN PHOSPHATASE"/>
    <property type="match status" value="1"/>
</dbReference>
<feature type="compositionally biased region" description="Basic and acidic residues" evidence="1">
    <location>
        <begin position="323"/>
        <end position="336"/>
    </location>
</feature>
<reference evidence="3 4" key="1">
    <citation type="submission" date="2024-02" db="EMBL/GenBank/DDBJ databases">
        <authorList>
            <person name="Chen Y."/>
            <person name="Shah S."/>
            <person name="Dougan E. K."/>
            <person name="Thang M."/>
            <person name="Chan C."/>
        </authorList>
    </citation>
    <scope>NUCLEOTIDE SEQUENCE [LARGE SCALE GENOMIC DNA]</scope>
</reference>
<feature type="region of interest" description="Disordered" evidence="1">
    <location>
        <begin position="473"/>
        <end position="524"/>
    </location>
</feature>
<feature type="compositionally biased region" description="Basic and acidic residues" evidence="1">
    <location>
        <begin position="473"/>
        <end position="486"/>
    </location>
</feature>
<keyword evidence="4" id="KW-1185">Reference proteome</keyword>
<sequence length="597" mass="67362">MSEDSKKQLEEMQKHLLARYRHGSVSVVFDVVPQEVLDETFKNKVVGHSHGLITEGQQHGDERERVTYGTIPLDPPPLVACQKGCKGFKDTSPNQDNFSVTHFKSGYTLVCTFDGHGPFGHIVSTRTVQTVPWFMVNESGFDKDTIDESGIEKALINAFEKAQKDVVAHSLENDWDVQASGSTAVAALFKGNKVWTANAGDSRCAIGSEADKKVIFETEDHKPQSEKEKARIESMGGEVRSQTYPDGWVNHRIFIKGKDYPGLCMARTLGDQSVKDHGVVATPEVDMIREKMMKMRKTWRWEWRVEEVCEAESSARSKKRMKQQKEAEAKEAKEAKAREVQARKAAEKAAKAAAKATAKAKAKAKPKVPRQMGIASPWSPCDEQERDFLASLTVQVSEDRVGPLSPRVHNTFRAGCLLVRFGRPWQIRRLIHIFSDIAEDVHTNEPTVNIDHMSRRQRADFKDILQHMVEETRTERARAEREREEAEAAAGTATDEQVEAVPPDQEDASAAEPTREPLPHPPEDELYQNEEELKNFLDECVWEFLDSQFVVKAVAKKIQSDGPAKTLEKLQREAKKRWKAEEGDYCDDITSVLVQLR</sequence>
<dbReference type="SUPFAM" id="SSF81606">
    <property type="entry name" value="PP2C-like"/>
    <property type="match status" value="1"/>
</dbReference>
<organism evidence="3 4">
    <name type="scientific">Durusdinium trenchii</name>
    <dbReference type="NCBI Taxonomy" id="1381693"/>
    <lineage>
        <taxon>Eukaryota</taxon>
        <taxon>Sar</taxon>
        <taxon>Alveolata</taxon>
        <taxon>Dinophyceae</taxon>
        <taxon>Suessiales</taxon>
        <taxon>Symbiodiniaceae</taxon>
        <taxon>Durusdinium</taxon>
    </lineage>
</organism>
<feature type="domain" description="PPM-type phosphatase" evidence="2">
    <location>
        <begin position="80"/>
        <end position="596"/>
    </location>
</feature>